<evidence type="ECO:0000313" key="2">
    <source>
        <dbReference type="Proteomes" id="UP001159427"/>
    </source>
</evidence>
<protein>
    <submittedName>
        <fullName evidence="1">Uncharacterized protein</fullName>
    </submittedName>
</protein>
<reference evidence="1 2" key="1">
    <citation type="submission" date="2022-05" db="EMBL/GenBank/DDBJ databases">
        <authorList>
            <consortium name="Genoscope - CEA"/>
            <person name="William W."/>
        </authorList>
    </citation>
    <scope>NUCLEOTIDE SEQUENCE [LARGE SCALE GENOMIC DNA]</scope>
</reference>
<dbReference type="EMBL" id="CALNXI010000563">
    <property type="protein sequence ID" value="CAH3029277.1"/>
    <property type="molecule type" value="Genomic_DNA"/>
</dbReference>
<evidence type="ECO:0000313" key="1">
    <source>
        <dbReference type="EMBL" id="CAH3029277.1"/>
    </source>
</evidence>
<keyword evidence="2" id="KW-1185">Reference proteome</keyword>
<organism evidence="1 2">
    <name type="scientific">Porites evermanni</name>
    <dbReference type="NCBI Taxonomy" id="104178"/>
    <lineage>
        <taxon>Eukaryota</taxon>
        <taxon>Metazoa</taxon>
        <taxon>Cnidaria</taxon>
        <taxon>Anthozoa</taxon>
        <taxon>Hexacorallia</taxon>
        <taxon>Scleractinia</taxon>
        <taxon>Fungiina</taxon>
        <taxon>Poritidae</taxon>
        <taxon>Porites</taxon>
    </lineage>
</organism>
<sequence length="112" mass="13285">MGGTCIRLDDHRMPRQLLYGELGAGKRKKNRPLKRYKDTVKVNFPWCDIHTASTSFEDERLQRLMAACERRHRASSAEITTMEVQYPHRPRESIYYHTTRSLLRTQRTTTNF</sequence>
<accession>A0ABN8MKE7</accession>
<dbReference type="Proteomes" id="UP001159427">
    <property type="component" value="Unassembled WGS sequence"/>
</dbReference>
<proteinExistence type="predicted"/>
<comment type="caution">
    <text evidence="1">The sequence shown here is derived from an EMBL/GenBank/DDBJ whole genome shotgun (WGS) entry which is preliminary data.</text>
</comment>
<name>A0ABN8MKE7_9CNID</name>
<gene>
    <name evidence="1" type="ORF">PEVE_00035888</name>
</gene>